<gene>
    <name evidence="2" type="ORF">TorRG33x02_276580</name>
</gene>
<evidence type="ECO:0000313" key="2">
    <source>
        <dbReference type="EMBL" id="PON63366.1"/>
    </source>
</evidence>
<feature type="chain" id="PRO_5015165316" description="Transmembrane protein" evidence="1">
    <location>
        <begin position="22"/>
        <end position="54"/>
    </location>
</feature>
<comment type="caution">
    <text evidence="2">The sequence shown here is derived from an EMBL/GenBank/DDBJ whole genome shotgun (WGS) entry which is preliminary data.</text>
</comment>
<keyword evidence="3" id="KW-1185">Reference proteome</keyword>
<sequence>MNLRVLISPLVLSVKISLFLSQSLPVPLHFITSLILGLDSPNLGSSGSDHDRRL</sequence>
<dbReference type="AlphaFoldDB" id="A0A2P5CQT7"/>
<evidence type="ECO:0000256" key="1">
    <source>
        <dbReference type="SAM" id="SignalP"/>
    </source>
</evidence>
<accession>A0A2P5CQT7</accession>
<name>A0A2P5CQT7_TREOI</name>
<feature type="signal peptide" evidence="1">
    <location>
        <begin position="1"/>
        <end position="21"/>
    </location>
</feature>
<evidence type="ECO:0008006" key="4">
    <source>
        <dbReference type="Google" id="ProtNLM"/>
    </source>
</evidence>
<dbReference type="EMBL" id="JXTC01000338">
    <property type="protein sequence ID" value="PON63366.1"/>
    <property type="molecule type" value="Genomic_DNA"/>
</dbReference>
<proteinExistence type="predicted"/>
<reference evidence="3" key="1">
    <citation type="submission" date="2016-06" db="EMBL/GenBank/DDBJ databases">
        <title>Parallel loss of symbiosis genes in relatives of nitrogen-fixing non-legume Parasponia.</title>
        <authorList>
            <person name="Van Velzen R."/>
            <person name="Holmer R."/>
            <person name="Bu F."/>
            <person name="Rutten L."/>
            <person name="Van Zeijl A."/>
            <person name="Liu W."/>
            <person name="Santuari L."/>
            <person name="Cao Q."/>
            <person name="Sharma T."/>
            <person name="Shen D."/>
            <person name="Roswanjaya Y."/>
            <person name="Wardhani T."/>
            <person name="Kalhor M.S."/>
            <person name="Jansen J."/>
            <person name="Van den Hoogen J."/>
            <person name="Gungor B."/>
            <person name="Hartog M."/>
            <person name="Hontelez J."/>
            <person name="Verver J."/>
            <person name="Yang W.-C."/>
            <person name="Schijlen E."/>
            <person name="Repin R."/>
            <person name="Schilthuizen M."/>
            <person name="Schranz E."/>
            <person name="Heidstra R."/>
            <person name="Miyata K."/>
            <person name="Fedorova E."/>
            <person name="Kohlen W."/>
            <person name="Bisseling T."/>
            <person name="Smit S."/>
            <person name="Geurts R."/>
        </authorList>
    </citation>
    <scope>NUCLEOTIDE SEQUENCE [LARGE SCALE GENOMIC DNA]</scope>
    <source>
        <strain evidence="3">cv. RG33-2</strain>
    </source>
</reference>
<keyword evidence="1" id="KW-0732">Signal</keyword>
<protein>
    <recommendedName>
        <fullName evidence="4">Transmembrane protein</fullName>
    </recommendedName>
</protein>
<feature type="non-terminal residue" evidence="2">
    <location>
        <position position="54"/>
    </location>
</feature>
<organism evidence="2 3">
    <name type="scientific">Trema orientale</name>
    <name type="common">Charcoal tree</name>
    <name type="synonym">Celtis orientalis</name>
    <dbReference type="NCBI Taxonomy" id="63057"/>
    <lineage>
        <taxon>Eukaryota</taxon>
        <taxon>Viridiplantae</taxon>
        <taxon>Streptophyta</taxon>
        <taxon>Embryophyta</taxon>
        <taxon>Tracheophyta</taxon>
        <taxon>Spermatophyta</taxon>
        <taxon>Magnoliopsida</taxon>
        <taxon>eudicotyledons</taxon>
        <taxon>Gunneridae</taxon>
        <taxon>Pentapetalae</taxon>
        <taxon>rosids</taxon>
        <taxon>fabids</taxon>
        <taxon>Rosales</taxon>
        <taxon>Cannabaceae</taxon>
        <taxon>Trema</taxon>
    </lineage>
</organism>
<dbReference type="InParanoid" id="A0A2P5CQT7"/>
<evidence type="ECO:0000313" key="3">
    <source>
        <dbReference type="Proteomes" id="UP000237000"/>
    </source>
</evidence>
<dbReference type="Proteomes" id="UP000237000">
    <property type="component" value="Unassembled WGS sequence"/>
</dbReference>